<keyword evidence="6" id="KW-0472">Membrane</keyword>
<evidence type="ECO:0000256" key="2">
    <source>
        <dbReference type="ARBA" id="ARBA00004725"/>
    </source>
</evidence>
<dbReference type="Proteomes" id="UP001178507">
    <property type="component" value="Unassembled WGS sequence"/>
</dbReference>
<dbReference type="SUPFAM" id="SSF51395">
    <property type="entry name" value="FMN-linked oxidoreductases"/>
    <property type="match status" value="1"/>
</dbReference>
<gene>
    <name evidence="8" type="ORF">EVOR1521_LOCUS2268</name>
</gene>
<evidence type="ECO:0000313" key="9">
    <source>
        <dbReference type="Proteomes" id="UP001178507"/>
    </source>
</evidence>
<dbReference type="AlphaFoldDB" id="A0AA36HN17"/>
<dbReference type="CDD" id="cd04738">
    <property type="entry name" value="DHOD_2_like"/>
    <property type="match status" value="1"/>
</dbReference>
<protein>
    <recommendedName>
        <fullName evidence="7">Dihydroorotate dehydrogenase catalytic domain-containing protein</fullName>
    </recommendedName>
</protein>
<evidence type="ECO:0000256" key="6">
    <source>
        <dbReference type="ARBA" id="ARBA00023136"/>
    </source>
</evidence>
<evidence type="ECO:0000256" key="5">
    <source>
        <dbReference type="ARBA" id="ARBA00023002"/>
    </source>
</evidence>
<keyword evidence="5" id="KW-0560">Oxidoreductase</keyword>
<dbReference type="NCBIfam" id="NF003652">
    <property type="entry name" value="PRK05286.2-5"/>
    <property type="match status" value="1"/>
</dbReference>
<evidence type="ECO:0000256" key="3">
    <source>
        <dbReference type="ARBA" id="ARBA00022630"/>
    </source>
</evidence>
<keyword evidence="3" id="KW-0285">Flavoprotein</keyword>
<reference evidence="8" key="1">
    <citation type="submission" date="2023-08" db="EMBL/GenBank/DDBJ databases">
        <authorList>
            <person name="Chen Y."/>
            <person name="Shah S."/>
            <person name="Dougan E. K."/>
            <person name="Thang M."/>
            <person name="Chan C."/>
        </authorList>
    </citation>
    <scope>NUCLEOTIDE SEQUENCE</scope>
</reference>
<name>A0AA36HN17_9DINO</name>
<dbReference type="GO" id="GO:0006207">
    <property type="term" value="P:'de novo' pyrimidine nucleobase biosynthetic process"/>
    <property type="evidence" value="ECO:0007669"/>
    <property type="project" value="InterPro"/>
</dbReference>
<dbReference type="Gene3D" id="3.20.20.70">
    <property type="entry name" value="Aldolase class I"/>
    <property type="match status" value="1"/>
</dbReference>
<dbReference type="GO" id="GO:0004152">
    <property type="term" value="F:dihydroorotate dehydrogenase activity"/>
    <property type="evidence" value="ECO:0007669"/>
    <property type="project" value="InterPro"/>
</dbReference>
<feature type="domain" description="Dihydroorotate dehydrogenase catalytic" evidence="7">
    <location>
        <begin position="105"/>
        <end position="414"/>
    </location>
</feature>
<comment type="caution">
    <text evidence="8">The sequence shown here is derived from an EMBL/GenBank/DDBJ whole genome shotgun (WGS) entry which is preliminary data.</text>
</comment>
<dbReference type="EMBL" id="CAUJNA010000114">
    <property type="protein sequence ID" value="CAJ1372128.1"/>
    <property type="molecule type" value="Genomic_DNA"/>
</dbReference>
<dbReference type="Pfam" id="PF01180">
    <property type="entry name" value="DHO_dh"/>
    <property type="match status" value="1"/>
</dbReference>
<dbReference type="InterPro" id="IPR005719">
    <property type="entry name" value="Dihydroorotate_DH_2"/>
</dbReference>
<dbReference type="NCBIfam" id="TIGR01036">
    <property type="entry name" value="pyrD_sub2"/>
    <property type="match status" value="1"/>
</dbReference>
<accession>A0AA36HN17</accession>
<comment type="cofactor">
    <cofactor evidence="1">
        <name>FMN</name>
        <dbReference type="ChEBI" id="CHEBI:58210"/>
    </cofactor>
</comment>
<evidence type="ECO:0000256" key="4">
    <source>
        <dbReference type="ARBA" id="ARBA00022643"/>
    </source>
</evidence>
<proteinExistence type="predicted"/>
<evidence type="ECO:0000313" key="8">
    <source>
        <dbReference type="EMBL" id="CAJ1372128.1"/>
    </source>
</evidence>
<evidence type="ECO:0000259" key="7">
    <source>
        <dbReference type="Pfam" id="PF01180"/>
    </source>
</evidence>
<dbReference type="GO" id="GO:0016020">
    <property type="term" value="C:membrane"/>
    <property type="evidence" value="ECO:0007669"/>
    <property type="project" value="InterPro"/>
</dbReference>
<keyword evidence="4" id="KW-0288">FMN</keyword>
<comment type="pathway">
    <text evidence="2">Pyrimidine metabolism; UMP biosynthesis via de novo pathway.</text>
</comment>
<keyword evidence="9" id="KW-1185">Reference proteome</keyword>
<dbReference type="InterPro" id="IPR005720">
    <property type="entry name" value="Dihydroorotate_DH_cat"/>
</dbReference>
<dbReference type="PANTHER" id="PTHR48109">
    <property type="entry name" value="DIHYDROOROTATE DEHYDROGENASE (QUINONE), MITOCHONDRIAL-RELATED"/>
    <property type="match status" value="1"/>
</dbReference>
<sequence length="431" mass="46216">MASGVRRAAKAAGATGAAVLGWAYWQRLPRKDDHRTAWSESLSTRLYRTFALPLILQTDPETAHNLTLQAGECYQALRLLLQPEGRSLDWLLRPAPSSGPERPRLRQRLFGLDFENPVGIAAGFDKNALLVPLYRLGAFGLGFAEVGSVSCNPADGNPRPRCWRIPSDEAVVNAMGLNNQGAEAVAARLKELRETAKGRNPVGVNIAKTHDPQILGDKAVEDFCGSFRTLAPLADFVVLNVSCPNTTEGKTFEEPGALADLLSAVGKEKRQLPSPSPVLVKLMAAEDSQEGRRIQKELLEIIEKSQVADGLVISNTIKNPEATLSKEGRVAADAIGKGGVSGRVLHRRSLAAIKAAYVATGGRLPIIGVGGTDSAEAAYEKIRAGASLVEVYTGLVYKGPGLLQDVHAGLRRFMERDGFDDISEVIGIDAK</sequence>
<evidence type="ECO:0000256" key="1">
    <source>
        <dbReference type="ARBA" id="ARBA00001917"/>
    </source>
</evidence>
<dbReference type="InterPro" id="IPR050074">
    <property type="entry name" value="DHO_dehydrogenase"/>
</dbReference>
<dbReference type="PANTHER" id="PTHR48109:SF4">
    <property type="entry name" value="DIHYDROOROTATE DEHYDROGENASE (QUINONE), MITOCHONDRIAL"/>
    <property type="match status" value="1"/>
</dbReference>
<organism evidence="8 9">
    <name type="scientific">Effrenium voratum</name>
    <dbReference type="NCBI Taxonomy" id="2562239"/>
    <lineage>
        <taxon>Eukaryota</taxon>
        <taxon>Sar</taxon>
        <taxon>Alveolata</taxon>
        <taxon>Dinophyceae</taxon>
        <taxon>Suessiales</taxon>
        <taxon>Symbiodiniaceae</taxon>
        <taxon>Effrenium</taxon>
    </lineage>
</organism>
<dbReference type="InterPro" id="IPR013785">
    <property type="entry name" value="Aldolase_TIM"/>
</dbReference>
<dbReference type="GO" id="GO:0005737">
    <property type="term" value="C:cytoplasm"/>
    <property type="evidence" value="ECO:0007669"/>
    <property type="project" value="InterPro"/>
</dbReference>
<dbReference type="GO" id="GO:0009220">
    <property type="term" value="P:pyrimidine ribonucleotide biosynthetic process"/>
    <property type="evidence" value="ECO:0007669"/>
    <property type="project" value="TreeGrafter"/>
</dbReference>